<dbReference type="PIRSF" id="PIRSF036893">
    <property type="entry name" value="Lipocalin_ApoD"/>
    <property type="match status" value="1"/>
</dbReference>
<protein>
    <recommendedName>
        <fullName evidence="2">Outer membrane lipoprotein Blc</fullName>
    </recommendedName>
</protein>
<evidence type="ECO:0000313" key="4">
    <source>
        <dbReference type="EMBL" id="MFA9460998.1"/>
    </source>
</evidence>
<keyword evidence="5" id="KW-1185">Reference proteome</keyword>
<dbReference type="InterPro" id="IPR000566">
    <property type="entry name" value="Lipocln_cytosolic_FA-bd_dom"/>
</dbReference>
<evidence type="ECO:0000313" key="5">
    <source>
        <dbReference type="Proteomes" id="UP001575181"/>
    </source>
</evidence>
<dbReference type="InterPro" id="IPR022271">
    <property type="entry name" value="Lipocalin_ApoD"/>
</dbReference>
<dbReference type="Gene3D" id="2.40.128.20">
    <property type="match status" value="1"/>
</dbReference>
<comment type="caution">
    <text evidence="4">The sequence shown here is derived from an EMBL/GenBank/DDBJ whole genome shotgun (WGS) entry which is preliminary data.</text>
</comment>
<evidence type="ECO:0000256" key="2">
    <source>
        <dbReference type="PIRNR" id="PIRNR036893"/>
    </source>
</evidence>
<dbReference type="Pfam" id="PF08212">
    <property type="entry name" value="Lipocalin_2"/>
    <property type="match status" value="1"/>
</dbReference>
<keyword evidence="2" id="KW-0472">Membrane</keyword>
<dbReference type="InterPro" id="IPR002446">
    <property type="entry name" value="Lipocalin_bac"/>
</dbReference>
<dbReference type="PANTHER" id="PTHR10612:SF34">
    <property type="entry name" value="APOLIPOPROTEIN D"/>
    <property type="match status" value="1"/>
</dbReference>
<keyword evidence="2" id="KW-0998">Cell outer membrane</keyword>
<organism evidence="4 5">
    <name type="scientific">Thiohalorhabdus methylotrophus</name>
    <dbReference type="NCBI Taxonomy" id="3242694"/>
    <lineage>
        <taxon>Bacteria</taxon>
        <taxon>Pseudomonadati</taxon>
        <taxon>Pseudomonadota</taxon>
        <taxon>Gammaproteobacteria</taxon>
        <taxon>Thiohalorhabdales</taxon>
        <taxon>Thiohalorhabdaceae</taxon>
        <taxon>Thiohalorhabdus</taxon>
    </lineage>
</organism>
<comment type="subunit">
    <text evidence="2">Homodimer.</text>
</comment>
<accession>A0ABV4TUU1</accession>
<proteinExistence type="inferred from homology"/>
<comment type="function">
    <text evidence="2">Involved in the storage or transport of lipids necessary for membrane maintenance under stressful conditions. Displays a binding preference for lysophospholipids.</text>
</comment>
<name>A0ABV4TUU1_9GAMM</name>
<comment type="similarity">
    <text evidence="1 2">Belongs to the calycin superfamily. Lipocalin family.</text>
</comment>
<dbReference type="InterPro" id="IPR047202">
    <property type="entry name" value="Lipocalin_Blc-like_dom"/>
</dbReference>
<keyword evidence="2" id="KW-0732">Signal</keyword>
<feature type="signal peptide" evidence="2">
    <location>
        <begin position="1"/>
        <end position="17"/>
    </location>
</feature>
<feature type="domain" description="Lipocalin/cytosolic fatty-acid binding" evidence="3">
    <location>
        <begin position="30"/>
        <end position="171"/>
    </location>
</feature>
<gene>
    <name evidence="4" type="ORF">ACERLL_09185</name>
</gene>
<dbReference type="PANTHER" id="PTHR10612">
    <property type="entry name" value="APOLIPOPROTEIN D"/>
    <property type="match status" value="1"/>
</dbReference>
<dbReference type="InterPro" id="IPR022272">
    <property type="entry name" value="Lipocalin_CS"/>
</dbReference>
<keyword evidence="2" id="KW-0446">Lipid-binding</keyword>
<keyword evidence="2" id="KW-0449">Lipoprotein</keyword>
<dbReference type="PRINTS" id="PR01171">
    <property type="entry name" value="BCTLIPOCALIN"/>
</dbReference>
<dbReference type="SUPFAM" id="SSF50814">
    <property type="entry name" value="Lipocalins"/>
    <property type="match status" value="1"/>
</dbReference>
<dbReference type="EMBL" id="JBGUAW010000005">
    <property type="protein sequence ID" value="MFA9460998.1"/>
    <property type="molecule type" value="Genomic_DNA"/>
</dbReference>
<dbReference type="PROSITE" id="PS00213">
    <property type="entry name" value="LIPOCALIN"/>
    <property type="match status" value="1"/>
</dbReference>
<feature type="chain" id="PRO_5045016556" description="Outer membrane lipoprotein Blc" evidence="2">
    <location>
        <begin position="18"/>
        <end position="174"/>
    </location>
</feature>
<dbReference type="CDD" id="cd19438">
    <property type="entry name" value="lipocalin_Blc-like"/>
    <property type="match status" value="1"/>
</dbReference>
<evidence type="ECO:0000259" key="3">
    <source>
        <dbReference type="Pfam" id="PF08212"/>
    </source>
</evidence>
<dbReference type="RefSeq" id="WP_373655777.1">
    <property type="nucleotide sequence ID" value="NZ_JBGUAW010000005.1"/>
</dbReference>
<reference evidence="4 5" key="1">
    <citation type="submission" date="2024-08" db="EMBL/GenBank/DDBJ databases">
        <title>Whole-genome sequencing of halo(alkali)philic microorganisms from hypersaline lakes.</title>
        <authorList>
            <person name="Sorokin D.Y."/>
            <person name="Merkel A.Y."/>
            <person name="Messina E."/>
            <person name="Yakimov M."/>
        </authorList>
    </citation>
    <scope>NUCLEOTIDE SEQUENCE [LARGE SCALE GENOMIC DNA]</scope>
    <source>
        <strain evidence="4 5">Cl-TMA</strain>
    </source>
</reference>
<dbReference type="Proteomes" id="UP001575181">
    <property type="component" value="Unassembled WGS sequence"/>
</dbReference>
<sequence>MLVVFVCAALFGLMACAAQQRPPIHTVDRVNLDRFMGDWYVIASIPTSIEENAYNAVESYELEGSDTVQTTFTFREGGFDGERKTYRPTGYVREGTGNAVWGMEFFWPIKMDYRVIYLDEEYSRTIIGRQKRDYAWIMARSPQIPDAEYQHLVDFLREEGYDTTKLRKVPQQWE</sequence>
<evidence type="ECO:0000256" key="1">
    <source>
        <dbReference type="ARBA" id="ARBA00006889"/>
    </source>
</evidence>
<dbReference type="InterPro" id="IPR012674">
    <property type="entry name" value="Calycin"/>
</dbReference>
<comment type="subcellular location">
    <subcellularLocation>
        <location evidence="2">Cell outer membrane</location>
    </subcellularLocation>
</comment>